<protein>
    <submittedName>
        <fullName evidence="2">Uncharacterized protein</fullName>
    </submittedName>
</protein>
<evidence type="ECO:0000256" key="1">
    <source>
        <dbReference type="SAM" id="MobiDB-lite"/>
    </source>
</evidence>
<feature type="region of interest" description="Disordered" evidence="1">
    <location>
        <begin position="1"/>
        <end position="27"/>
    </location>
</feature>
<organism evidence="2">
    <name type="scientific">Chromera velia CCMP2878</name>
    <dbReference type="NCBI Taxonomy" id="1169474"/>
    <lineage>
        <taxon>Eukaryota</taxon>
        <taxon>Sar</taxon>
        <taxon>Alveolata</taxon>
        <taxon>Colpodellida</taxon>
        <taxon>Chromeraceae</taxon>
        <taxon>Chromera</taxon>
    </lineage>
</organism>
<gene>
    <name evidence="2" type="ORF">Cvel_23857</name>
</gene>
<evidence type="ECO:0000313" key="2">
    <source>
        <dbReference type="EMBL" id="CEM36000.1"/>
    </source>
</evidence>
<dbReference type="VEuPathDB" id="CryptoDB:Cvel_23857"/>
<reference evidence="2" key="1">
    <citation type="submission" date="2014-11" db="EMBL/GenBank/DDBJ databases">
        <authorList>
            <person name="Otto D Thomas"/>
            <person name="Naeem Raeece"/>
        </authorList>
    </citation>
    <scope>NUCLEOTIDE SEQUENCE</scope>
</reference>
<accession>A0A0G4GY24</accession>
<dbReference type="EMBL" id="CDMZ01001670">
    <property type="protein sequence ID" value="CEM36000.1"/>
    <property type="molecule type" value="Genomic_DNA"/>
</dbReference>
<sequence length="599" mass="67792">MAAAPSSSEGVGPLAPSERLPTQSVRSRKANARLISLFLRGGGEVPGLKAALETSRDPDLIGRDPDLLLSLQKYLREQPERAWRKLNRICPISDTLMETLLPHCFSHFSAWFIIGCPHSTDLDVVVFVDRHEDGQPRPLSSSEEARLHREIREEGYEGGESREYDISLVVEENGDIIASSKGSAETQNILLSTYRHHKQRYPPPRLNLVEVDIGEKLRVIAKFIADRLEFLMGKDAYVKKERERKKAKYKEGMEALLEYSRTLLPEFIPFSEDEHWVDSMKSLVLKYAQLVLLSHRETEYTKAGVAERIKTLTSIEIGAGCEWFLFRGKRGAYSWKSLEFLHEEYCRLIDEHAKKFVESLTTISVPSLPNPTRLPESLFRSFLGSPLVPTDAFEDQWNSSFGCRSEINAQFPIECMGEEEAQNLLPVSLLRHFIFITQRSQEWLKLLTFYTCGKNSKNIGEAFESKYNLIRGSVTELLVTHLFDPTTVEGLEGGNDLVKCQMGFIVEEPGVEGSPGSAPDLFLIGRNRIVPVEIKTLKSGKKNGDYNRGIDLAQRQCKGTRDILRKVGGGEVRIDQGLILLAWYESDQLCMKSLVFDFN</sequence>
<proteinExistence type="predicted"/>
<name>A0A0G4GY24_9ALVE</name>
<dbReference type="AlphaFoldDB" id="A0A0G4GY24"/>